<protein>
    <submittedName>
        <fullName evidence="4">Malectin domain-containing carbohydrate-binding protein</fullName>
    </submittedName>
</protein>
<gene>
    <name evidence="4" type="ORF">RM541_08745</name>
</gene>
<feature type="domain" description="Malectin" evidence="3">
    <location>
        <begin position="998"/>
        <end position="1158"/>
    </location>
</feature>
<dbReference type="EMBL" id="JAVRHN010000005">
    <property type="protein sequence ID" value="MDT0686452.1"/>
    <property type="molecule type" value="Genomic_DNA"/>
</dbReference>
<dbReference type="Pfam" id="PF05345">
    <property type="entry name" value="He_PIG"/>
    <property type="match status" value="5"/>
</dbReference>
<accession>A0ABU3DRW3</accession>
<feature type="region of interest" description="Disordered" evidence="1">
    <location>
        <begin position="567"/>
        <end position="645"/>
    </location>
</feature>
<name>A0ABU3DRW3_9FLAO</name>
<dbReference type="InterPro" id="IPR045272">
    <property type="entry name" value="ANXUR1/2-like"/>
</dbReference>
<keyword evidence="2" id="KW-1133">Transmembrane helix</keyword>
<feature type="domain" description="Malectin" evidence="3">
    <location>
        <begin position="2307"/>
        <end position="2471"/>
    </location>
</feature>
<dbReference type="Gene3D" id="2.60.40.10">
    <property type="entry name" value="Immunoglobulins"/>
    <property type="match status" value="5"/>
</dbReference>
<keyword evidence="2" id="KW-0472">Membrane</keyword>
<comment type="caution">
    <text evidence="4">The sequence shown here is derived from an EMBL/GenBank/DDBJ whole genome shotgun (WGS) entry which is preliminary data.</text>
</comment>
<reference evidence="4 5" key="1">
    <citation type="submission" date="2023-09" db="EMBL/GenBank/DDBJ databases">
        <authorList>
            <person name="Rey-Velasco X."/>
        </authorList>
    </citation>
    <scope>NUCLEOTIDE SEQUENCE [LARGE SCALE GENOMIC DNA]</scope>
    <source>
        <strain evidence="4 5">F225</strain>
    </source>
</reference>
<keyword evidence="2" id="KW-0812">Transmembrane</keyword>
<sequence>MEQNYERLTYSIIITLLILFFHFYNVNAQSFSQKELNFNGKGKLNNGTSLMFGPDERLYVAEYTGEIKILSLERTGPGDYMVTDVEILQQIQSIPNYNDDGTSFSSTYRETVGLTVTGTSEHPVIYVASSDFRIGGGGGGGSGDVDLDTNSGIITRFSWNGTGWDVVDIVRGLPRSEENHATNGMEFRTIKGEDYLIVAQGGHTNGGSPSVNFAHTTEYALSAAILSVNLSMLENMPVQEDNGRKYIYDLPTVDDPTRPNINGITDPDDPAYDGIDINDPFGGNDGLNQAKIVEGGPVQIFSPGYRNAYDLVITESGAVYVTDNGANGGWGGFPVNEGTANVNNNYDPAEPGSTSFSNGEKINNKDHLTLVTQDIQNYQFGSFYGGHCTPIRANPHGAGLYTNPAGTGTTGAVFRTLKYHPNPTSAGYTSDPHLALPADWPPVLKANSVEGDNRSPGDLNPDGEKDVLVTIWGTNTNGIDEYTASNFDGSMKGDLIAGVNTGVLRRVELKADGTLEKLTPSFASGIGGDALGVTCNSDNDPFPGTIWVATLGGKLVVLEPQDFINCELSPEDDYDPLADNDFDGYTNQDEFDNGTDPCNGASQPGDFDKSSDGLMISDLNDPDDDNDGIPDKDDPFQLGDPSKEGSDAFVLPVTNQLFSSNTNLNGYMGLGLTGLMNNGDSNPNWLNWLDRRDDPNDPNPNDILGGAIGAMTMQMTSGTAHGSNNTQEKAFQYGVQTNFTTGIFTVAGGLFNFNAPLQLYGNSHAPNGELGIFIGDGSQSNYIKFVFTPGGIRVQQEVNDIPGAPINYDIAVEERPESGASLFFIIDPSTGLIRLEYSMDSDSDVRREVGSIYAEGAILDAIQQRGIDLAVGLIGSSNAEGVEVEGTWDFLNVTVDNPYVVKQIPDMEVNLNGEESNIDLNNFFNDNNGVENLTYSVQGNTNLKVSTVISENNLIIGHPSIPTIAGIIIRATDAEGKFTEQTFKVKAVDPDSEKKPVLYRVNAGGPVITSIDAEMDWSGDTSVNQSPYLSQPGGNRTMIFGMTGYDSGVDLATTPKTIFNTERFDDKSGEPNMTYSFPVNTAGFYQVRLYCGNGWSGSSAPGQRVFDVKIEGVTPSDLNKVDLSARFGHQIGGAVLYDVLVTDGAIDISFIHHVENPLLNGIEILKISEGNPVIVTKVDDQINPSGEEMENGLQILADGGDGALNYTMTGAPQGLTMDSATGRISGNIDIDAYLNSPYTVMVVVDDADNKTDDAEVVNFKWVVTSGKPEIVQAIPDLQRNINASADELLLDTFFDDNGGVENLSYTIEKNTDTEVEPVINGNILTINYPSSTAESDITIRATDHHGNYTEQIFQIRVIDDSTGIPIEMAPIASQENLVGDELDGSFIVTATGGDGTLIYSMTGAPEGVTIDAATGAISGVIASDAHNYSPYNVTITVDDSDAESSDAVEISFTWTIFSGEPVVAGVMPDLERYVNAPDEEILLDTYFDDNDEILTYTLQTTNPEIGAVVTGNKLALTYPSSPAVSDITIRATDTDGNFVEQTFEVSVIYDPAGNPIEMAPIASQENLVGDELDGSFSVTATGGDGTLIYSMTGAPEGVVIDAATGAISGVIASDAHNYSPYNVTITVDDSDAESSDAVEISFIWTILSGEPVIAKIIQDIERYIGAPDEEILLDTYFDDNDEILTYTLQNTNPEIGAVSTGNKLALSYPSSPAVSNLTIRATDTDGNFVEQTFGIIIKEEEIPQENMVLYRVNTGGPAIPAIDGEMDWGADTSGGNSPYLVQAGGNRTLKYGMKSYHPDVDLTTTPTGIYNSERYDDKSGPPNMTYSFPVSAPGFYQVRLYFGNGWNGSSSPGQRVYDVEIEGIIPSDLNDLDLSGRFGHQVGGIVIYNAEVLDGALDISFIHHVENPLINGIEILGVSGGNPIIVADLEDQVNISGEELDGSLVVSASGGEGNLKYSMTGAPSGLVIEPTNGQIGGTIASDAHKFSPYNVLVNVDDSDEESSDTVEISFTWTIFSGEPFITEVMPDLERYVNAPDEEILLDTYFDDNDEILTYTLQNTNPEIGAVITGNKLALSYPSSPAVSDITIRATDTDGNFVEQTFEVSVIYDPAGIPIEMAPIASQGNLVGDELDGSFGVTATGGDGTLIYSMTGAPEGVTIDAATGAISGVIASDAHDYSPYNVTITVDDSDAESSDAVEISFTWTIFSGEPFITEVLPDQERYVNAPDEVILLDTYFDDNDEILTYTLQNTNPEIGAVITNNKLALSYPSSPAVSDITIRATDTDGNFVEQTFGIIIKEEEIPQENVVLYRVNAGGPAIPAIDGEMDWGADTSGGNSPYLVQAGGNRTLKYGMKSYHPDVDLTTTPTGIYNSERYDDKSGPPNMTYSFPVSTSGIYEVRLYFGNGWKGSSSPGQRVYDVEIEGIIPSDLNDLDLSSRFGHQVGGIVIYNAEVLDGTLDISFIHNVENPLINGIEILGPSLENKKAEEFLLDAYESSEQESQWAKSEEVKASIFPNPVSSEAYLQLSDTQVELNGISLYGYSGQKIKTYPKKELTKIDDGLYLFKVSGLPDGIYIIRLDTDISNAINIRLIVRN</sequence>
<dbReference type="InterPro" id="IPR021720">
    <property type="entry name" value="Malectin_dom"/>
</dbReference>
<dbReference type="Proteomes" id="UP001253848">
    <property type="component" value="Unassembled WGS sequence"/>
</dbReference>
<organism evidence="4 5">
    <name type="scientific">Autumnicola psychrophila</name>
    <dbReference type="NCBI Taxonomy" id="3075592"/>
    <lineage>
        <taxon>Bacteria</taxon>
        <taxon>Pseudomonadati</taxon>
        <taxon>Bacteroidota</taxon>
        <taxon>Flavobacteriia</taxon>
        <taxon>Flavobacteriales</taxon>
        <taxon>Flavobacteriaceae</taxon>
        <taxon>Autumnicola</taxon>
    </lineage>
</organism>
<evidence type="ECO:0000256" key="2">
    <source>
        <dbReference type="SAM" id="Phobius"/>
    </source>
</evidence>
<evidence type="ECO:0000259" key="3">
    <source>
        <dbReference type="Pfam" id="PF11721"/>
    </source>
</evidence>
<feature type="transmembrane region" description="Helical" evidence="2">
    <location>
        <begin position="7"/>
        <end position="24"/>
    </location>
</feature>
<dbReference type="Gene3D" id="2.120.10.30">
    <property type="entry name" value="TolB, C-terminal domain"/>
    <property type="match status" value="1"/>
</dbReference>
<feature type="compositionally biased region" description="Basic and acidic residues" evidence="1">
    <location>
        <begin position="629"/>
        <end position="645"/>
    </location>
</feature>
<dbReference type="PANTHER" id="PTHR34590">
    <property type="entry name" value="OS03G0124300 PROTEIN-RELATED"/>
    <property type="match status" value="1"/>
</dbReference>
<dbReference type="InterPro" id="IPR011042">
    <property type="entry name" value="6-blade_b-propeller_TolB-like"/>
</dbReference>
<evidence type="ECO:0000256" key="1">
    <source>
        <dbReference type="SAM" id="MobiDB-lite"/>
    </source>
</evidence>
<feature type="compositionally biased region" description="Acidic residues" evidence="1">
    <location>
        <begin position="569"/>
        <end position="582"/>
    </location>
</feature>
<dbReference type="SUPFAM" id="SSF49313">
    <property type="entry name" value="Cadherin-like"/>
    <property type="match status" value="2"/>
</dbReference>
<dbReference type="InterPro" id="IPR013783">
    <property type="entry name" value="Ig-like_fold"/>
</dbReference>
<proteinExistence type="predicted"/>
<feature type="domain" description="Malectin" evidence="3">
    <location>
        <begin position="1749"/>
        <end position="1913"/>
    </location>
</feature>
<evidence type="ECO:0000313" key="4">
    <source>
        <dbReference type="EMBL" id="MDT0686452.1"/>
    </source>
</evidence>
<dbReference type="Gene3D" id="2.60.120.430">
    <property type="entry name" value="Galactose-binding lectin"/>
    <property type="match status" value="3"/>
</dbReference>
<evidence type="ECO:0000313" key="5">
    <source>
        <dbReference type="Proteomes" id="UP001253848"/>
    </source>
</evidence>
<keyword evidence="5" id="KW-1185">Reference proteome</keyword>
<dbReference type="InterPro" id="IPR015919">
    <property type="entry name" value="Cadherin-like_sf"/>
</dbReference>
<dbReference type="Pfam" id="PF11721">
    <property type="entry name" value="Malectin"/>
    <property type="match status" value="3"/>
</dbReference>
<dbReference type="RefSeq" id="WP_311499774.1">
    <property type="nucleotide sequence ID" value="NZ_JAVRHN010000005.1"/>
</dbReference>